<dbReference type="AlphaFoldDB" id="A0A0E9S9F6"/>
<evidence type="ECO:0000313" key="1">
    <source>
        <dbReference type="EMBL" id="JAH37842.1"/>
    </source>
</evidence>
<protein>
    <submittedName>
        <fullName evidence="1">Uncharacterized protein</fullName>
    </submittedName>
</protein>
<name>A0A0E9S9F6_ANGAN</name>
<accession>A0A0E9S9F6</accession>
<sequence>MGLGDPRKAQGLQSGCCWFFSLCSPPPVLLSHCIRGGRFMRCWCR</sequence>
<organism evidence="1">
    <name type="scientific">Anguilla anguilla</name>
    <name type="common">European freshwater eel</name>
    <name type="synonym">Muraena anguilla</name>
    <dbReference type="NCBI Taxonomy" id="7936"/>
    <lineage>
        <taxon>Eukaryota</taxon>
        <taxon>Metazoa</taxon>
        <taxon>Chordata</taxon>
        <taxon>Craniata</taxon>
        <taxon>Vertebrata</taxon>
        <taxon>Euteleostomi</taxon>
        <taxon>Actinopterygii</taxon>
        <taxon>Neopterygii</taxon>
        <taxon>Teleostei</taxon>
        <taxon>Anguilliformes</taxon>
        <taxon>Anguillidae</taxon>
        <taxon>Anguilla</taxon>
    </lineage>
</organism>
<reference evidence="1" key="2">
    <citation type="journal article" date="2015" name="Fish Shellfish Immunol.">
        <title>Early steps in the European eel (Anguilla anguilla)-Vibrio vulnificus interaction in the gills: Role of the RtxA13 toxin.</title>
        <authorList>
            <person name="Callol A."/>
            <person name="Pajuelo D."/>
            <person name="Ebbesson L."/>
            <person name="Teles M."/>
            <person name="MacKenzie S."/>
            <person name="Amaro C."/>
        </authorList>
    </citation>
    <scope>NUCLEOTIDE SEQUENCE</scope>
</reference>
<reference evidence="1" key="1">
    <citation type="submission" date="2014-11" db="EMBL/GenBank/DDBJ databases">
        <authorList>
            <person name="Amaro Gonzalez C."/>
        </authorList>
    </citation>
    <scope>NUCLEOTIDE SEQUENCE</scope>
</reference>
<dbReference type="EMBL" id="GBXM01070735">
    <property type="protein sequence ID" value="JAH37842.1"/>
    <property type="molecule type" value="Transcribed_RNA"/>
</dbReference>
<proteinExistence type="predicted"/>